<dbReference type="GO" id="GO:0004252">
    <property type="term" value="F:serine-type endopeptidase activity"/>
    <property type="evidence" value="ECO:0007669"/>
    <property type="project" value="UniProtKB-UniRule"/>
</dbReference>
<accession>A0AA97AET6</accession>
<dbReference type="SUPFAM" id="SSF52743">
    <property type="entry name" value="Subtilisin-like"/>
    <property type="match status" value="1"/>
</dbReference>
<evidence type="ECO:0000313" key="10">
    <source>
        <dbReference type="EMBL" id="WNZ21524.1"/>
    </source>
</evidence>
<evidence type="ECO:0000256" key="6">
    <source>
        <dbReference type="PROSITE-ProRule" id="PRU01240"/>
    </source>
</evidence>
<dbReference type="Gene3D" id="2.60.120.1290">
    <property type="match status" value="1"/>
</dbReference>
<dbReference type="InterPro" id="IPR015500">
    <property type="entry name" value="Peptidase_S8_subtilisin-rel"/>
</dbReference>
<dbReference type="InterPro" id="IPR043708">
    <property type="entry name" value="DUF5648"/>
</dbReference>
<gene>
    <name evidence="10" type="ORF">HJG54_00685</name>
</gene>
<dbReference type="InterPro" id="IPR034045">
    <property type="entry name" value="Pep_S8_CspA-like"/>
</dbReference>
<dbReference type="PROSITE" id="PS00137">
    <property type="entry name" value="SUBTILASE_HIS"/>
    <property type="match status" value="1"/>
</dbReference>
<dbReference type="PROSITE" id="PS51892">
    <property type="entry name" value="SUBTILASE"/>
    <property type="match status" value="1"/>
</dbReference>
<evidence type="ECO:0000256" key="5">
    <source>
        <dbReference type="PIRSR" id="PIRSR615500-1"/>
    </source>
</evidence>
<dbReference type="PROSITE" id="PS00138">
    <property type="entry name" value="SUBTILASE_SER"/>
    <property type="match status" value="1"/>
</dbReference>
<dbReference type="InterPro" id="IPR050131">
    <property type="entry name" value="Peptidase_S8_subtilisin-like"/>
</dbReference>
<reference evidence="10" key="1">
    <citation type="submission" date="2020-05" db="EMBL/GenBank/DDBJ databases">
        <authorList>
            <person name="Zhu T."/>
            <person name="Keshari N."/>
            <person name="Lu X."/>
        </authorList>
    </citation>
    <scope>NUCLEOTIDE SEQUENCE</scope>
    <source>
        <strain evidence="10">NK1-12</strain>
    </source>
</reference>
<dbReference type="CDD" id="cd07478">
    <property type="entry name" value="Peptidases_S8_CspA-like"/>
    <property type="match status" value="1"/>
</dbReference>
<dbReference type="RefSeq" id="WP_316432772.1">
    <property type="nucleotide sequence ID" value="NZ_CP053586.1"/>
</dbReference>
<name>A0AA97AET6_9CYAN</name>
<evidence type="ECO:0000256" key="2">
    <source>
        <dbReference type="ARBA" id="ARBA00022670"/>
    </source>
</evidence>
<dbReference type="AlphaFoldDB" id="A0AA97AET6"/>
<dbReference type="PRINTS" id="PR00723">
    <property type="entry name" value="SUBTILISIN"/>
</dbReference>
<dbReference type="InterPro" id="IPR023827">
    <property type="entry name" value="Peptidase_S8_Asp-AS"/>
</dbReference>
<dbReference type="GO" id="GO:0006508">
    <property type="term" value="P:proteolysis"/>
    <property type="evidence" value="ECO:0007669"/>
    <property type="project" value="UniProtKB-KW"/>
</dbReference>
<evidence type="ECO:0000256" key="4">
    <source>
        <dbReference type="ARBA" id="ARBA00022825"/>
    </source>
</evidence>
<dbReference type="PROSITE" id="PS00136">
    <property type="entry name" value="SUBTILASE_ASP"/>
    <property type="match status" value="1"/>
</dbReference>
<feature type="active site" description="Charge relay system" evidence="5 6">
    <location>
        <position position="204"/>
    </location>
</feature>
<feature type="domain" description="Peptidase S8/S53" evidence="8">
    <location>
        <begin position="453"/>
        <end position="582"/>
    </location>
</feature>
<dbReference type="InterPro" id="IPR022398">
    <property type="entry name" value="Peptidase_S8_His-AS"/>
</dbReference>
<evidence type="ECO:0000259" key="9">
    <source>
        <dbReference type="Pfam" id="PF18885"/>
    </source>
</evidence>
<dbReference type="PANTHER" id="PTHR43806">
    <property type="entry name" value="PEPTIDASE S8"/>
    <property type="match status" value="1"/>
</dbReference>
<dbReference type="InterPro" id="IPR023828">
    <property type="entry name" value="Peptidase_S8_Ser-AS"/>
</dbReference>
<organism evidence="10">
    <name type="scientific">Leptolyngbya sp. NK1-12</name>
    <dbReference type="NCBI Taxonomy" id="2547451"/>
    <lineage>
        <taxon>Bacteria</taxon>
        <taxon>Bacillati</taxon>
        <taxon>Cyanobacteriota</taxon>
        <taxon>Cyanophyceae</taxon>
        <taxon>Leptolyngbyales</taxon>
        <taxon>Leptolyngbyaceae</taxon>
        <taxon>Leptolyngbya group</taxon>
        <taxon>Leptolyngbya</taxon>
    </lineage>
</organism>
<protein>
    <submittedName>
        <fullName evidence="10">S8 family peptidase</fullName>
    </submittedName>
</protein>
<comment type="similarity">
    <text evidence="1 6 7">Belongs to the peptidase S8 family.</text>
</comment>
<dbReference type="InterPro" id="IPR036852">
    <property type="entry name" value="Peptidase_S8/S53_dom_sf"/>
</dbReference>
<dbReference type="Pfam" id="PF18885">
    <property type="entry name" value="DUF5648"/>
    <property type="match status" value="1"/>
</dbReference>
<keyword evidence="4 6" id="KW-0720">Serine protease</keyword>
<dbReference type="Pfam" id="PF00082">
    <property type="entry name" value="Peptidase_S8"/>
    <property type="match status" value="2"/>
</dbReference>
<feature type="domain" description="DUF5648" evidence="9">
    <location>
        <begin position="624"/>
        <end position="726"/>
    </location>
</feature>
<feature type="domain" description="Peptidase S8/S53" evidence="8">
    <location>
        <begin position="118"/>
        <end position="332"/>
    </location>
</feature>
<dbReference type="Gene3D" id="3.40.50.200">
    <property type="entry name" value="Peptidase S8/S53 domain"/>
    <property type="match status" value="1"/>
</dbReference>
<evidence type="ECO:0000256" key="7">
    <source>
        <dbReference type="RuleBase" id="RU003355"/>
    </source>
</evidence>
<sequence length="730" mass="78936">MSKIDPRLQLLQRNQTVLPELEATGRFAIESTETGPKVKVLLKYRGSITDLEQRGLEVRTVAGDIISGVIDLSRLNAITALPDLIRIESARPMVRELNRSVPEIRANLVHTGSPAYKGTGVIIGIIDSGIDYTHASFRKPDGTSRILAIWDQYLEPIGNESSPARFNPRYGYGVEYTKAEIDAALAAADPFSIVRHEDDYLVGHGTHVAGIAAGDGSSAGNGQPASTFVGVAPEADIIVVANQVNSEIFGDSAETLDAISYIFDKATALGKAVVINLSQGDNLGPHDGTSLLEQGIDNLLGNPGRAMVKSAGNEGALGRHASGFVAVDGHTQVQFAVDANDATLNTIDIWYAGSDRFDITITSPDLNTSAVVRPDTTTSFTMPNGNQISIVSAINNPNNKDNQIYIQQTRGTSPSIQPGSWSFTLRGTTVTNGRFDAWIERGHPANTPEFRPPHRDDTLTISIPGTSKEVIAVASYVTSDGPNRGRISAFSSRGTTRDRRLKPELAAPGEGIIAALAGASGDNQYQGLSGTSMAAPHVAGVIALMLQRNRSLTQSQILDYLTKTARRDSFTGASPNATWGYGKLDAKAAVDLVTPPQLKVVSLYEYHAQEPAGRWRFFYSRAANVMDGWTRSGREFLVIGEKAEDAVPVYRFSADTPWRFQYSRSINAGGDGWHNDGIAFYAYANAAFNRRPIYQYSAPNPWRFRYSPEASLPDPGWRNDGVAFYVPASR</sequence>
<keyword evidence="2 6" id="KW-0645">Protease</keyword>
<dbReference type="InterPro" id="IPR000209">
    <property type="entry name" value="Peptidase_S8/S53_dom"/>
</dbReference>
<evidence type="ECO:0000256" key="3">
    <source>
        <dbReference type="ARBA" id="ARBA00022801"/>
    </source>
</evidence>
<feature type="active site" description="Charge relay system" evidence="5 6">
    <location>
        <position position="532"/>
    </location>
</feature>
<proteinExistence type="inferred from homology"/>
<keyword evidence="3 6" id="KW-0378">Hydrolase</keyword>
<dbReference type="PANTHER" id="PTHR43806:SF11">
    <property type="entry name" value="CEREVISIN-RELATED"/>
    <property type="match status" value="1"/>
</dbReference>
<feature type="active site" description="Charge relay system" evidence="5 6">
    <location>
        <position position="127"/>
    </location>
</feature>
<dbReference type="EMBL" id="CP053586">
    <property type="protein sequence ID" value="WNZ21524.1"/>
    <property type="molecule type" value="Genomic_DNA"/>
</dbReference>
<evidence type="ECO:0000256" key="1">
    <source>
        <dbReference type="ARBA" id="ARBA00011073"/>
    </source>
</evidence>
<evidence type="ECO:0000259" key="8">
    <source>
        <dbReference type="Pfam" id="PF00082"/>
    </source>
</evidence>